<reference evidence="2 3" key="1">
    <citation type="submission" date="2020-03" db="EMBL/GenBank/DDBJ databases">
        <title>Draft Genome Sequence of Cudoniella acicularis.</title>
        <authorList>
            <person name="Buettner E."/>
            <person name="Kellner H."/>
        </authorList>
    </citation>
    <scope>NUCLEOTIDE SEQUENCE [LARGE SCALE GENOMIC DNA]</scope>
    <source>
        <strain evidence="2 3">DSM 108380</strain>
    </source>
</reference>
<name>A0A8H4W486_9HELO</name>
<sequence>MTETTKKALKSNKAARIVASWKLAYKKKYIEDRKNELKNSLSVLNTTISFEFVISISKAKRSLTKDNSNDSNTFNASIAPNTSDDPNYVGDTRNSNASDFNDSNTSKTPNTSEDPKYANDASKSNAPNDFNDFNTFNAPDASNAPNTSDGPNYVNEASNYNESYASNASDGSEYANEASNSSDSNKWRY</sequence>
<proteinExistence type="predicted"/>
<accession>A0A8H4W486</accession>
<feature type="compositionally biased region" description="Polar residues" evidence="1">
    <location>
        <begin position="69"/>
        <end position="85"/>
    </location>
</feature>
<feature type="compositionally biased region" description="Polar residues" evidence="1">
    <location>
        <begin position="177"/>
        <end position="189"/>
    </location>
</feature>
<comment type="caution">
    <text evidence="2">The sequence shown here is derived from an EMBL/GenBank/DDBJ whole genome shotgun (WGS) entry which is preliminary data.</text>
</comment>
<evidence type="ECO:0000256" key="1">
    <source>
        <dbReference type="SAM" id="MobiDB-lite"/>
    </source>
</evidence>
<organism evidence="2 3">
    <name type="scientific">Cudoniella acicularis</name>
    <dbReference type="NCBI Taxonomy" id="354080"/>
    <lineage>
        <taxon>Eukaryota</taxon>
        <taxon>Fungi</taxon>
        <taxon>Dikarya</taxon>
        <taxon>Ascomycota</taxon>
        <taxon>Pezizomycotina</taxon>
        <taxon>Leotiomycetes</taxon>
        <taxon>Helotiales</taxon>
        <taxon>Tricladiaceae</taxon>
        <taxon>Cudoniella</taxon>
    </lineage>
</organism>
<dbReference type="Proteomes" id="UP000566819">
    <property type="component" value="Unassembled WGS sequence"/>
</dbReference>
<feature type="compositionally biased region" description="Polar residues" evidence="1">
    <location>
        <begin position="121"/>
        <end position="137"/>
    </location>
</feature>
<feature type="region of interest" description="Disordered" evidence="1">
    <location>
        <begin position="62"/>
        <end position="189"/>
    </location>
</feature>
<dbReference type="AlphaFoldDB" id="A0A8H4W486"/>
<keyword evidence="3" id="KW-1185">Reference proteome</keyword>
<dbReference type="EMBL" id="JAAMPI010000281">
    <property type="protein sequence ID" value="KAF4633177.1"/>
    <property type="molecule type" value="Genomic_DNA"/>
</dbReference>
<evidence type="ECO:0000313" key="3">
    <source>
        <dbReference type="Proteomes" id="UP000566819"/>
    </source>
</evidence>
<feature type="compositionally biased region" description="Polar residues" evidence="1">
    <location>
        <begin position="92"/>
        <end position="112"/>
    </location>
</feature>
<feature type="compositionally biased region" description="Low complexity" evidence="1">
    <location>
        <begin position="155"/>
        <end position="169"/>
    </location>
</feature>
<gene>
    <name evidence="2" type="ORF">G7Y89_g4932</name>
</gene>
<protein>
    <submittedName>
        <fullName evidence="2">Uncharacterized protein</fullName>
    </submittedName>
</protein>
<evidence type="ECO:0000313" key="2">
    <source>
        <dbReference type="EMBL" id="KAF4633177.1"/>
    </source>
</evidence>